<gene>
    <name evidence="5" type="ORF">SAMN05443529_10839</name>
</gene>
<dbReference type="GO" id="GO:0016887">
    <property type="term" value="F:ATP hydrolysis activity"/>
    <property type="evidence" value="ECO:0007669"/>
    <property type="project" value="InterPro"/>
</dbReference>
<dbReference type="Pfam" id="PF00005">
    <property type="entry name" value="ABC_tran"/>
    <property type="match status" value="1"/>
</dbReference>
<dbReference type="SMART" id="SM00382">
    <property type="entry name" value="AAA"/>
    <property type="match status" value="1"/>
</dbReference>
<dbReference type="AlphaFoldDB" id="A0A1G7YFM5"/>
<keyword evidence="2" id="KW-0547">Nucleotide-binding</keyword>
<dbReference type="PANTHER" id="PTHR42788:SF13">
    <property type="entry name" value="ALIPHATIC SULFONATES IMPORT ATP-BINDING PROTEIN SSUB"/>
    <property type="match status" value="1"/>
</dbReference>
<dbReference type="PROSITE" id="PS00211">
    <property type="entry name" value="ABC_TRANSPORTER_1"/>
    <property type="match status" value="1"/>
</dbReference>
<dbReference type="InterPro" id="IPR050166">
    <property type="entry name" value="ABC_transporter_ATP-bind"/>
</dbReference>
<reference evidence="6" key="1">
    <citation type="submission" date="2016-10" db="EMBL/GenBank/DDBJ databases">
        <authorList>
            <person name="Varghese N."/>
            <person name="Submissions S."/>
        </authorList>
    </citation>
    <scope>NUCLEOTIDE SEQUENCE [LARGE SCALE GENOMIC DNA]</scope>
    <source>
        <strain evidence="6">DSM 8344</strain>
    </source>
</reference>
<evidence type="ECO:0000256" key="1">
    <source>
        <dbReference type="ARBA" id="ARBA00022448"/>
    </source>
</evidence>
<dbReference type="GO" id="GO:0005524">
    <property type="term" value="F:ATP binding"/>
    <property type="evidence" value="ECO:0007669"/>
    <property type="project" value="UniProtKB-KW"/>
</dbReference>
<keyword evidence="1" id="KW-0813">Transport</keyword>
<dbReference type="PROSITE" id="PS50893">
    <property type="entry name" value="ABC_TRANSPORTER_2"/>
    <property type="match status" value="1"/>
</dbReference>
<sequence>MIEVSHCDFIYNQGKSQVKVYDDFNLTIERGESLVLIGPSGCGKSTLLYLLSGLLKPTAGNIKIFSESVKGTRQKTAFILQEYGLFPWLTVEQNVSLGLRVRHTVKRNYKPLVEEMIRKMGLGEVKHNFPSQLSGGQRQRVALARALTLQPDLLLMDEPLSALDALTRERLQGLLLEIWQEQRLTTVLVTHSIEEAVFLGSRILVLLDGRPTKVVGEISNPLVGKPGYRQTEEFFQKTSYVRSLLERGGLDESAR</sequence>
<evidence type="ECO:0000256" key="3">
    <source>
        <dbReference type="ARBA" id="ARBA00022840"/>
    </source>
</evidence>
<dbReference type="STRING" id="1121419.SAMN05443529_10839"/>
<dbReference type="EMBL" id="FNCP01000008">
    <property type="protein sequence ID" value="SDG95146.1"/>
    <property type="molecule type" value="Genomic_DNA"/>
</dbReference>
<dbReference type="Proteomes" id="UP000198656">
    <property type="component" value="Unassembled WGS sequence"/>
</dbReference>
<organism evidence="5 6">
    <name type="scientific">Desulfosporosinus hippei DSM 8344</name>
    <dbReference type="NCBI Taxonomy" id="1121419"/>
    <lineage>
        <taxon>Bacteria</taxon>
        <taxon>Bacillati</taxon>
        <taxon>Bacillota</taxon>
        <taxon>Clostridia</taxon>
        <taxon>Eubacteriales</taxon>
        <taxon>Desulfitobacteriaceae</taxon>
        <taxon>Desulfosporosinus</taxon>
    </lineage>
</organism>
<dbReference type="InterPro" id="IPR027417">
    <property type="entry name" value="P-loop_NTPase"/>
</dbReference>
<name>A0A1G7YFM5_9FIRM</name>
<dbReference type="CDD" id="cd03293">
    <property type="entry name" value="ABC_NrtD_SsuB_transporters"/>
    <property type="match status" value="1"/>
</dbReference>
<proteinExistence type="predicted"/>
<keyword evidence="3 5" id="KW-0067">ATP-binding</keyword>
<evidence type="ECO:0000259" key="4">
    <source>
        <dbReference type="PROSITE" id="PS50893"/>
    </source>
</evidence>
<dbReference type="OrthoDB" id="9801958at2"/>
<dbReference type="InterPro" id="IPR003439">
    <property type="entry name" value="ABC_transporter-like_ATP-bd"/>
</dbReference>
<dbReference type="Gene3D" id="3.40.50.300">
    <property type="entry name" value="P-loop containing nucleotide triphosphate hydrolases"/>
    <property type="match status" value="1"/>
</dbReference>
<dbReference type="InterPro" id="IPR017871">
    <property type="entry name" value="ABC_transporter-like_CS"/>
</dbReference>
<accession>A0A1G7YFM5</accession>
<dbReference type="RefSeq" id="WP_092332343.1">
    <property type="nucleotide sequence ID" value="NZ_FNCP01000008.1"/>
</dbReference>
<protein>
    <submittedName>
        <fullName evidence="5">NitT/TauT family transport system ATP-binding protein</fullName>
    </submittedName>
</protein>
<evidence type="ECO:0000313" key="5">
    <source>
        <dbReference type="EMBL" id="SDG95146.1"/>
    </source>
</evidence>
<evidence type="ECO:0000256" key="2">
    <source>
        <dbReference type="ARBA" id="ARBA00022741"/>
    </source>
</evidence>
<feature type="domain" description="ABC transporter" evidence="4">
    <location>
        <begin position="4"/>
        <end position="234"/>
    </location>
</feature>
<dbReference type="InterPro" id="IPR003593">
    <property type="entry name" value="AAA+_ATPase"/>
</dbReference>
<dbReference type="PANTHER" id="PTHR42788">
    <property type="entry name" value="TAURINE IMPORT ATP-BINDING PROTEIN-RELATED"/>
    <property type="match status" value="1"/>
</dbReference>
<dbReference type="SUPFAM" id="SSF52540">
    <property type="entry name" value="P-loop containing nucleoside triphosphate hydrolases"/>
    <property type="match status" value="1"/>
</dbReference>
<keyword evidence="6" id="KW-1185">Reference proteome</keyword>
<evidence type="ECO:0000313" key="6">
    <source>
        <dbReference type="Proteomes" id="UP000198656"/>
    </source>
</evidence>